<gene>
    <name evidence="2" type="ORF">CUNI_LOCUS5511</name>
</gene>
<name>A0A8S3YSR0_9EUPU</name>
<evidence type="ECO:0000256" key="1">
    <source>
        <dbReference type="SAM" id="SignalP"/>
    </source>
</evidence>
<dbReference type="AlphaFoldDB" id="A0A8S3YSR0"/>
<dbReference type="EMBL" id="CAJHNH020000802">
    <property type="protein sequence ID" value="CAG5119953.1"/>
    <property type="molecule type" value="Genomic_DNA"/>
</dbReference>
<organism evidence="2 3">
    <name type="scientific">Candidula unifasciata</name>
    <dbReference type="NCBI Taxonomy" id="100452"/>
    <lineage>
        <taxon>Eukaryota</taxon>
        <taxon>Metazoa</taxon>
        <taxon>Spiralia</taxon>
        <taxon>Lophotrochozoa</taxon>
        <taxon>Mollusca</taxon>
        <taxon>Gastropoda</taxon>
        <taxon>Heterobranchia</taxon>
        <taxon>Euthyneura</taxon>
        <taxon>Panpulmonata</taxon>
        <taxon>Eupulmonata</taxon>
        <taxon>Stylommatophora</taxon>
        <taxon>Helicina</taxon>
        <taxon>Helicoidea</taxon>
        <taxon>Geomitridae</taxon>
        <taxon>Candidula</taxon>
    </lineage>
</organism>
<proteinExistence type="predicted"/>
<keyword evidence="3" id="KW-1185">Reference proteome</keyword>
<feature type="non-terminal residue" evidence="2">
    <location>
        <position position="1"/>
    </location>
</feature>
<dbReference type="Proteomes" id="UP000678393">
    <property type="component" value="Unassembled WGS sequence"/>
</dbReference>
<keyword evidence="1" id="KW-0732">Signal</keyword>
<evidence type="ECO:0000313" key="2">
    <source>
        <dbReference type="EMBL" id="CAG5119953.1"/>
    </source>
</evidence>
<sequence length="289" mass="31606">MHILVQVLLALTIVAGTFSQTIKLENTRKRSSCKHEASIGDTVESDVIVTGDIPRLISEDHWEPILTVYVNTREFVIHTICAINMTVPPCKDTSSHGYCTCHQHENGVRIAVVLPLTRDFGKGWLEAKWMQAGGRTIYASPNYHLPEVNVGSVTARVDGMITGPLSEKCWFNVSLRRRHSIYVFCQSGYTEPCYIHLTYGGHRISAAYDYGMTIPEDFTGNMTVGVSVCRATDDGTSNNCSVPRAITAADLTTSTTTVSTTTSTTVSTTSTTVFTTTSTTETTDTARTT</sequence>
<comment type="caution">
    <text evidence="2">The sequence shown here is derived from an EMBL/GenBank/DDBJ whole genome shotgun (WGS) entry which is preliminary data.</text>
</comment>
<feature type="chain" id="PRO_5035855537" evidence="1">
    <location>
        <begin position="20"/>
        <end position="289"/>
    </location>
</feature>
<reference evidence="2" key="1">
    <citation type="submission" date="2021-04" db="EMBL/GenBank/DDBJ databases">
        <authorList>
            <consortium name="Molecular Ecology Group"/>
        </authorList>
    </citation>
    <scope>NUCLEOTIDE SEQUENCE</scope>
</reference>
<evidence type="ECO:0000313" key="3">
    <source>
        <dbReference type="Proteomes" id="UP000678393"/>
    </source>
</evidence>
<feature type="signal peptide" evidence="1">
    <location>
        <begin position="1"/>
        <end position="19"/>
    </location>
</feature>
<accession>A0A8S3YSR0</accession>
<protein>
    <submittedName>
        <fullName evidence="2">Uncharacterized protein</fullName>
    </submittedName>
</protein>